<feature type="transmembrane region" description="Helical" evidence="1">
    <location>
        <begin position="62"/>
        <end position="86"/>
    </location>
</feature>
<keyword evidence="1" id="KW-0472">Membrane</keyword>
<accession>A0ABU1UK82</accession>
<evidence type="ECO:0000256" key="1">
    <source>
        <dbReference type="SAM" id="Phobius"/>
    </source>
</evidence>
<evidence type="ECO:0000313" key="2">
    <source>
        <dbReference type="EMBL" id="MDR7085573.1"/>
    </source>
</evidence>
<reference evidence="2 3" key="1">
    <citation type="submission" date="2023-07" db="EMBL/GenBank/DDBJ databases">
        <title>Sorghum-associated microbial communities from plants grown in Nebraska, USA.</title>
        <authorList>
            <person name="Schachtman D."/>
        </authorList>
    </citation>
    <scope>NUCLEOTIDE SEQUENCE [LARGE SCALE GENOMIC DNA]</scope>
    <source>
        <strain evidence="2 3">BE248</strain>
    </source>
</reference>
<name>A0ABU1UK82_9ACTN</name>
<comment type="caution">
    <text evidence="2">The sequence shown here is derived from an EMBL/GenBank/DDBJ whole genome shotgun (WGS) entry which is preliminary data.</text>
</comment>
<evidence type="ECO:0008006" key="4">
    <source>
        <dbReference type="Google" id="ProtNLM"/>
    </source>
</evidence>
<dbReference type="RefSeq" id="WP_309966141.1">
    <property type="nucleotide sequence ID" value="NZ_JAVDWH010000001.1"/>
</dbReference>
<proteinExistence type="predicted"/>
<evidence type="ECO:0000313" key="3">
    <source>
        <dbReference type="Proteomes" id="UP001257739"/>
    </source>
</evidence>
<protein>
    <recommendedName>
        <fullName evidence="4">DUF4389 domain-containing protein</fullName>
    </recommendedName>
</protein>
<dbReference type="Proteomes" id="UP001257739">
    <property type="component" value="Unassembled WGS sequence"/>
</dbReference>
<feature type="transmembrane region" description="Helical" evidence="1">
    <location>
        <begin position="141"/>
        <end position="171"/>
    </location>
</feature>
<dbReference type="Pfam" id="PF14333">
    <property type="entry name" value="DUF4389"/>
    <property type="match status" value="2"/>
</dbReference>
<gene>
    <name evidence="2" type="ORF">J2X11_000412</name>
</gene>
<sequence length="210" mass="23347">MSAETPPPPPPTSSADGSYPATFGFDPPESIARWRVIGNIILAIPHFIVLYVLNFVAELLAFVAWILGVFTGKVPEGILGIIALYIRYSTRVSVYAGFLTEEYPPFTFATTSADPGDYPRVNVGFAPETEGRNRLTIFFRIILAIPHLIVLGLISIVAFFAYVVAFFAVLFTGKWPVGLRNFVVGLLRWSTRLNAYMYLLTDKYPPFSLE</sequence>
<organism evidence="2 3">
    <name type="scientific">Aeromicrobium panaciterrae</name>
    <dbReference type="NCBI Taxonomy" id="363861"/>
    <lineage>
        <taxon>Bacteria</taxon>
        <taxon>Bacillati</taxon>
        <taxon>Actinomycetota</taxon>
        <taxon>Actinomycetes</taxon>
        <taxon>Propionibacteriales</taxon>
        <taxon>Nocardioidaceae</taxon>
        <taxon>Aeromicrobium</taxon>
    </lineage>
</organism>
<feature type="transmembrane region" description="Helical" evidence="1">
    <location>
        <begin position="36"/>
        <end position="56"/>
    </location>
</feature>
<keyword evidence="3" id="KW-1185">Reference proteome</keyword>
<keyword evidence="1" id="KW-1133">Transmembrane helix</keyword>
<dbReference type="EMBL" id="JAVDWH010000001">
    <property type="protein sequence ID" value="MDR7085573.1"/>
    <property type="molecule type" value="Genomic_DNA"/>
</dbReference>
<keyword evidence="1" id="KW-0812">Transmembrane</keyword>
<dbReference type="InterPro" id="IPR025498">
    <property type="entry name" value="DUF4389"/>
</dbReference>